<dbReference type="EMBL" id="JADBJN010000001">
    <property type="protein sequence ID" value="KAG5683703.1"/>
    <property type="molecule type" value="Genomic_DNA"/>
</dbReference>
<keyword evidence="3" id="KW-1185">Reference proteome</keyword>
<proteinExistence type="predicted"/>
<reference evidence="2" key="1">
    <citation type="submission" date="2021-03" db="EMBL/GenBank/DDBJ databases">
        <title>Chromosome level genome of the anhydrobiotic midge Polypedilum vanderplanki.</title>
        <authorList>
            <person name="Yoshida Y."/>
            <person name="Kikawada T."/>
            <person name="Gusev O."/>
        </authorList>
    </citation>
    <scope>NUCLEOTIDE SEQUENCE</scope>
    <source>
        <strain evidence="2">NIAS01</strain>
        <tissue evidence="2">Whole body or cell culture</tissue>
    </source>
</reference>
<name>A0A9J6CPB2_POLVA</name>
<evidence type="ECO:0000256" key="1">
    <source>
        <dbReference type="SAM" id="MobiDB-lite"/>
    </source>
</evidence>
<gene>
    <name evidence="2" type="ORF">PVAND_012969</name>
</gene>
<organism evidence="2 3">
    <name type="scientific">Polypedilum vanderplanki</name>
    <name type="common">Sleeping chironomid midge</name>
    <dbReference type="NCBI Taxonomy" id="319348"/>
    <lineage>
        <taxon>Eukaryota</taxon>
        <taxon>Metazoa</taxon>
        <taxon>Ecdysozoa</taxon>
        <taxon>Arthropoda</taxon>
        <taxon>Hexapoda</taxon>
        <taxon>Insecta</taxon>
        <taxon>Pterygota</taxon>
        <taxon>Neoptera</taxon>
        <taxon>Endopterygota</taxon>
        <taxon>Diptera</taxon>
        <taxon>Nematocera</taxon>
        <taxon>Chironomoidea</taxon>
        <taxon>Chironomidae</taxon>
        <taxon>Chironominae</taxon>
        <taxon>Polypedilum</taxon>
        <taxon>Polypedilum</taxon>
    </lineage>
</organism>
<dbReference type="Proteomes" id="UP001107558">
    <property type="component" value="Chromosome 1"/>
</dbReference>
<evidence type="ECO:0000313" key="2">
    <source>
        <dbReference type="EMBL" id="KAG5683703.1"/>
    </source>
</evidence>
<comment type="caution">
    <text evidence="2">The sequence shown here is derived from an EMBL/GenBank/DDBJ whole genome shotgun (WGS) entry which is preliminary data.</text>
</comment>
<protein>
    <submittedName>
        <fullName evidence="2">Uncharacterized protein</fullName>
    </submittedName>
</protein>
<accession>A0A9J6CPB2</accession>
<feature type="region of interest" description="Disordered" evidence="1">
    <location>
        <begin position="166"/>
        <end position="185"/>
    </location>
</feature>
<evidence type="ECO:0000313" key="3">
    <source>
        <dbReference type="Proteomes" id="UP001107558"/>
    </source>
</evidence>
<sequence>MVRTKILPKKLEELEDNLIELTLESDDDEGETSIIEQIDFKTNNKQKHFNESYTRKIFIPAPILKTKKPNGESSKIPSNKQIIASMNKMQIHITSEKRAAICSVFTESMNSNAARSISLSKSNTEKKLKSQKRYQLVTYRSDCQTPNIKPSLLKYVLIKNSTKIHQSKHFTSNDSQSNNKNVIKK</sequence>
<dbReference type="AlphaFoldDB" id="A0A9J6CPB2"/>